<comment type="subcellular location">
    <subcellularLocation>
        <location evidence="1 7">Cytoplasm</location>
    </subcellularLocation>
</comment>
<dbReference type="Pfam" id="PF01895">
    <property type="entry name" value="PhoU"/>
    <property type="match status" value="2"/>
</dbReference>
<evidence type="ECO:0000256" key="1">
    <source>
        <dbReference type="ARBA" id="ARBA00004496"/>
    </source>
</evidence>
<feature type="coiled-coil region" evidence="8">
    <location>
        <begin position="4"/>
        <end position="60"/>
    </location>
</feature>
<dbReference type="PANTHER" id="PTHR42930:SF3">
    <property type="entry name" value="PHOSPHATE-SPECIFIC TRANSPORT SYSTEM ACCESSORY PROTEIN PHOU"/>
    <property type="match status" value="1"/>
</dbReference>
<dbReference type="PANTHER" id="PTHR42930">
    <property type="entry name" value="PHOSPHATE-SPECIFIC TRANSPORT SYSTEM ACCESSORY PROTEIN PHOU"/>
    <property type="match status" value="1"/>
</dbReference>
<dbReference type="InterPro" id="IPR026022">
    <property type="entry name" value="PhoU_dom"/>
</dbReference>
<evidence type="ECO:0000313" key="10">
    <source>
        <dbReference type="EMBL" id="PST36602.1"/>
    </source>
</evidence>
<dbReference type="FunFam" id="1.20.58.220:FF:000004">
    <property type="entry name" value="Phosphate-specific transport system accessory protein PhoU"/>
    <property type="match status" value="1"/>
</dbReference>
<feature type="domain" description="PhoU" evidence="9">
    <location>
        <begin position="19"/>
        <end position="104"/>
    </location>
</feature>
<evidence type="ECO:0000256" key="3">
    <source>
        <dbReference type="ARBA" id="ARBA00011738"/>
    </source>
</evidence>
<evidence type="ECO:0000313" key="11">
    <source>
        <dbReference type="Proteomes" id="UP000241048"/>
    </source>
</evidence>
<keyword evidence="5 7" id="KW-0963">Cytoplasm</keyword>
<keyword evidence="4 7" id="KW-0813">Transport</keyword>
<evidence type="ECO:0000256" key="7">
    <source>
        <dbReference type="PIRNR" id="PIRNR003107"/>
    </source>
</evidence>
<dbReference type="InterPro" id="IPR028366">
    <property type="entry name" value="PhoU"/>
</dbReference>
<gene>
    <name evidence="10" type="primary">phoU</name>
    <name evidence="10" type="ORF">C7U56_12580</name>
</gene>
<dbReference type="AlphaFoldDB" id="A0A2T3FMX8"/>
<dbReference type="GO" id="GO:0045936">
    <property type="term" value="P:negative regulation of phosphate metabolic process"/>
    <property type="evidence" value="ECO:0007669"/>
    <property type="project" value="InterPro"/>
</dbReference>
<name>A0A2T3FMX8_9CLOT</name>
<dbReference type="RefSeq" id="WP_107001493.1">
    <property type="nucleotide sequence ID" value="NZ_JAQDNH010000022.1"/>
</dbReference>
<evidence type="ECO:0000256" key="4">
    <source>
        <dbReference type="ARBA" id="ARBA00022448"/>
    </source>
</evidence>
<feature type="domain" description="PhoU" evidence="9">
    <location>
        <begin position="123"/>
        <end position="206"/>
    </location>
</feature>
<evidence type="ECO:0000259" key="9">
    <source>
        <dbReference type="Pfam" id="PF01895"/>
    </source>
</evidence>
<dbReference type="InterPro" id="IPR038078">
    <property type="entry name" value="PhoU-like_sf"/>
</dbReference>
<keyword evidence="11" id="KW-1185">Reference proteome</keyword>
<comment type="function">
    <text evidence="7">Plays a role in the regulation of phosphate uptake.</text>
</comment>
<accession>A0A2T3FMX8</accession>
<evidence type="ECO:0000256" key="6">
    <source>
        <dbReference type="ARBA" id="ARBA00022592"/>
    </source>
</evidence>
<dbReference type="EMBL" id="PYLO01000004">
    <property type="protein sequence ID" value="PST36602.1"/>
    <property type="molecule type" value="Genomic_DNA"/>
</dbReference>
<dbReference type="Gene3D" id="1.20.58.220">
    <property type="entry name" value="Phosphate transport system protein phou homolog 2, domain 2"/>
    <property type="match status" value="1"/>
</dbReference>
<keyword evidence="8" id="KW-0175">Coiled coil</keyword>
<dbReference type="Proteomes" id="UP000241048">
    <property type="component" value="Unassembled WGS sequence"/>
</dbReference>
<evidence type="ECO:0000256" key="2">
    <source>
        <dbReference type="ARBA" id="ARBA00008107"/>
    </source>
</evidence>
<keyword evidence="6 7" id="KW-0592">Phosphate transport</keyword>
<dbReference type="SUPFAM" id="SSF109755">
    <property type="entry name" value="PhoU-like"/>
    <property type="match status" value="1"/>
</dbReference>
<evidence type="ECO:0000256" key="5">
    <source>
        <dbReference type="ARBA" id="ARBA00022490"/>
    </source>
</evidence>
<dbReference type="NCBIfam" id="TIGR02135">
    <property type="entry name" value="phoU_full"/>
    <property type="match status" value="1"/>
</dbReference>
<dbReference type="PIRSF" id="PIRSF003107">
    <property type="entry name" value="PhoU"/>
    <property type="match status" value="1"/>
</dbReference>
<dbReference type="GO" id="GO:0030643">
    <property type="term" value="P:intracellular phosphate ion homeostasis"/>
    <property type="evidence" value="ECO:0007669"/>
    <property type="project" value="InterPro"/>
</dbReference>
<comment type="subunit">
    <text evidence="3 7">Homodimer.</text>
</comment>
<comment type="similarity">
    <text evidence="2 7">Belongs to the PhoU family.</text>
</comment>
<protein>
    <recommendedName>
        <fullName evidence="7">Phosphate-specific transport system accessory protein PhoU</fullName>
    </recommendedName>
</protein>
<dbReference type="GO" id="GO:0005737">
    <property type="term" value="C:cytoplasm"/>
    <property type="evidence" value="ECO:0007669"/>
    <property type="project" value="UniProtKB-SubCell"/>
</dbReference>
<reference evidence="10 11" key="1">
    <citation type="submission" date="2018-03" db="EMBL/GenBank/DDBJ databases">
        <title>Lachnoclostridium SNUG30386 gen.nov., sp.nov., isolated from human faeces.</title>
        <authorList>
            <person name="Seo B."/>
            <person name="Jeon K."/>
            <person name="Ko G."/>
        </authorList>
    </citation>
    <scope>NUCLEOTIDE SEQUENCE [LARGE SCALE GENOMIC DNA]</scope>
    <source>
        <strain evidence="10 11">SNUG30386</strain>
    </source>
</reference>
<evidence type="ECO:0000256" key="8">
    <source>
        <dbReference type="SAM" id="Coils"/>
    </source>
</evidence>
<dbReference type="GO" id="GO:0006817">
    <property type="term" value="P:phosphate ion transport"/>
    <property type="evidence" value="ECO:0007669"/>
    <property type="project" value="UniProtKB-KW"/>
</dbReference>
<comment type="caution">
    <text evidence="10">The sequence shown here is derived from an EMBL/GenBank/DDBJ whole genome shotgun (WGS) entry which is preliminary data.</text>
</comment>
<organism evidence="10 11">
    <name type="scientific">Clostridium fessum</name>
    <dbReference type="NCBI Taxonomy" id="2126740"/>
    <lineage>
        <taxon>Bacteria</taxon>
        <taxon>Bacillati</taxon>
        <taxon>Bacillota</taxon>
        <taxon>Clostridia</taxon>
        <taxon>Eubacteriales</taxon>
        <taxon>Clostridiaceae</taxon>
        <taxon>Clostridium</taxon>
    </lineage>
</organism>
<proteinExistence type="inferred from homology"/>
<sequence>MATREAFIQELEGLNQELNAMSQMVQDAIDSSFQALTEHNEELAQKVIKGDRDVDNMERKIETHCLTLMLKQQPVASDLRHISTALKVVTDLERMGDQAADIADLSLRLEDADISLVSKHLPAMVANVKTMVKDAIHAFIERDTETAETFEQRDDLIDAFFERVKREVIEFLKKDGDKSDVAVDLLMVAKYLERIADHAVNVCEWTEFSDTGAVGDVMIL</sequence>